<sequence>LLIQYFYEGLSITDRNMLDAASGGALMNKTPTAARELIANMAANSQQFGTRGILQRPAQEEGTDSLQAQFKELTSVVRQLDVGQASRVRPCSLCETVNHTTEDCPWTVNTTEAHAKAVVANN</sequence>
<keyword evidence="2" id="KW-1185">Reference proteome</keyword>
<protein>
    <submittedName>
        <fullName evidence="1">Uncharacterized protein</fullName>
    </submittedName>
</protein>
<organism evidence="1 2">
    <name type="scientific">Striga hermonthica</name>
    <name type="common">Purple witchweed</name>
    <name type="synonym">Buchnera hermonthica</name>
    <dbReference type="NCBI Taxonomy" id="68872"/>
    <lineage>
        <taxon>Eukaryota</taxon>
        <taxon>Viridiplantae</taxon>
        <taxon>Streptophyta</taxon>
        <taxon>Embryophyta</taxon>
        <taxon>Tracheophyta</taxon>
        <taxon>Spermatophyta</taxon>
        <taxon>Magnoliopsida</taxon>
        <taxon>eudicotyledons</taxon>
        <taxon>Gunneridae</taxon>
        <taxon>Pentapetalae</taxon>
        <taxon>asterids</taxon>
        <taxon>lamiids</taxon>
        <taxon>Lamiales</taxon>
        <taxon>Orobanchaceae</taxon>
        <taxon>Buchnereae</taxon>
        <taxon>Striga</taxon>
    </lineage>
</organism>
<evidence type="ECO:0000313" key="2">
    <source>
        <dbReference type="Proteomes" id="UP001153555"/>
    </source>
</evidence>
<name>A0A9N7NZM1_STRHE</name>
<reference evidence="1" key="1">
    <citation type="submission" date="2019-12" db="EMBL/GenBank/DDBJ databases">
        <authorList>
            <person name="Scholes J."/>
        </authorList>
    </citation>
    <scope>NUCLEOTIDE SEQUENCE</scope>
</reference>
<gene>
    <name evidence="1" type="ORF">SHERM_00589</name>
</gene>
<dbReference type="OrthoDB" id="1748880at2759"/>
<evidence type="ECO:0000313" key="1">
    <source>
        <dbReference type="EMBL" id="CAA0841572.1"/>
    </source>
</evidence>
<feature type="non-terminal residue" evidence="1">
    <location>
        <position position="122"/>
    </location>
</feature>
<proteinExistence type="predicted"/>
<dbReference type="AlphaFoldDB" id="A0A9N7NZM1"/>
<feature type="non-terminal residue" evidence="1">
    <location>
        <position position="1"/>
    </location>
</feature>
<accession>A0A9N7NZM1</accession>
<dbReference type="EMBL" id="CACSLK010034236">
    <property type="protein sequence ID" value="CAA0841572.1"/>
    <property type="molecule type" value="Genomic_DNA"/>
</dbReference>
<dbReference type="Proteomes" id="UP001153555">
    <property type="component" value="Unassembled WGS sequence"/>
</dbReference>
<comment type="caution">
    <text evidence="1">The sequence shown here is derived from an EMBL/GenBank/DDBJ whole genome shotgun (WGS) entry which is preliminary data.</text>
</comment>